<dbReference type="InParanoid" id="A0A7G1G6Z8"/>
<dbReference type="PANTHER" id="PTHR13479:SF40">
    <property type="entry name" value="SMALL RIBOSOMAL SUBUNIT PROTEIN BS18M"/>
    <property type="match status" value="1"/>
</dbReference>
<keyword evidence="5" id="KW-0694">RNA-binding</keyword>
<dbReference type="GO" id="GO:0006412">
    <property type="term" value="P:translation"/>
    <property type="evidence" value="ECO:0007669"/>
    <property type="project" value="UniProtKB-UniRule"/>
</dbReference>
<dbReference type="PANTHER" id="PTHR13479">
    <property type="entry name" value="30S RIBOSOMAL PROTEIN S18"/>
    <property type="match status" value="1"/>
</dbReference>
<dbReference type="AlphaFoldDB" id="A0A7G1G6Z8"/>
<evidence type="ECO:0000256" key="6">
    <source>
        <dbReference type="RuleBase" id="RU003910"/>
    </source>
</evidence>
<dbReference type="Gene3D" id="4.10.640.10">
    <property type="entry name" value="Ribosomal protein S18"/>
    <property type="match status" value="1"/>
</dbReference>
<dbReference type="RefSeq" id="WP_190613490.1">
    <property type="nucleotide sequence ID" value="NZ_AP018712.1"/>
</dbReference>
<dbReference type="Pfam" id="PF01084">
    <property type="entry name" value="Ribosomal_S18"/>
    <property type="match status" value="1"/>
</dbReference>
<keyword evidence="2 5" id="KW-0689">Ribosomal protein</keyword>
<proteinExistence type="inferred from homology"/>
<dbReference type="InterPro" id="IPR001648">
    <property type="entry name" value="Ribosomal_bS18"/>
</dbReference>
<dbReference type="InterPro" id="IPR036870">
    <property type="entry name" value="Ribosomal_bS18_sf"/>
</dbReference>
<evidence type="ECO:0000256" key="3">
    <source>
        <dbReference type="ARBA" id="ARBA00023274"/>
    </source>
</evidence>
<dbReference type="GO" id="GO:0003735">
    <property type="term" value="F:structural constituent of ribosome"/>
    <property type="evidence" value="ECO:0007669"/>
    <property type="project" value="InterPro"/>
</dbReference>
<dbReference type="Proteomes" id="UP000516361">
    <property type="component" value="Chromosome"/>
</dbReference>
<evidence type="ECO:0000313" key="7">
    <source>
        <dbReference type="EMBL" id="BBE31136.1"/>
    </source>
</evidence>
<organism evidence="7 8">
    <name type="scientific">Tepiditoga spiralis</name>
    <dbReference type="NCBI Taxonomy" id="2108365"/>
    <lineage>
        <taxon>Bacteria</taxon>
        <taxon>Thermotogati</taxon>
        <taxon>Thermotogota</taxon>
        <taxon>Thermotogae</taxon>
        <taxon>Petrotogales</taxon>
        <taxon>Petrotogaceae</taxon>
        <taxon>Tepiditoga</taxon>
    </lineage>
</organism>
<evidence type="ECO:0000256" key="4">
    <source>
        <dbReference type="ARBA" id="ARBA00035141"/>
    </source>
</evidence>
<dbReference type="SUPFAM" id="SSF46911">
    <property type="entry name" value="Ribosomal protein S18"/>
    <property type="match status" value="1"/>
</dbReference>
<evidence type="ECO:0000256" key="1">
    <source>
        <dbReference type="ARBA" id="ARBA00005589"/>
    </source>
</evidence>
<evidence type="ECO:0000313" key="8">
    <source>
        <dbReference type="Proteomes" id="UP000516361"/>
    </source>
</evidence>
<evidence type="ECO:0000256" key="5">
    <source>
        <dbReference type="HAMAP-Rule" id="MF_00270"/>
    </source>
</evidence>
<comment type="subunit">
    <text evidence="5">Part of the 30S ribosomal subunit. Forms a tight heterodimer with protein bS6.</text>
</comment>
<dbReference type="GO" id="GO:0022627">
    <property type="term" value="C:cytosolic small ribosomal subunit"/>
    <property type="evidence" value="ECO:0007669"/>
    <property type="project" value="TreeGrafter"/>
</dbReference>
<dbReference type="FunCoup" id="A0A7G1G6Z8">
    <property type="interactions" value="361"/>
</dbReference>
<sequence>MAFVRRRRRVRKCKMCSMKIDYIDYKDTNFLSDFVNERGKIVPKRINGNCAKHQRMVRQAIQRARHMALIPFTRDV</sequence>
<comment type="similarity">
    <text evidence="1 5 6">Belongs to the bacterial ribosomal protein bS18 family.</text>
</comment>
<accession>A0A7G1G6Z8</accession>
<dbReference type="EMBL" id="AP018712">
    <property type="protein sequence ID" value="BBE31136.1"/>
    <property type="molecule type" value="Genomic_DNA"/>
</dbReference>
<dbReference type="PROSITE" id="PS00057">
    <property type="entry name" value="RIBOSOMAL_S18"/>
    <property type="match status" value="1"/>
</dbReference>
<keyword evidence="8" id="KW-1185">Reference proteome</keyword>
<keyword evidence="3 5" id="KW-0687">Ribonucleoprotein</keyword>
<name>A0A7G1G6Z8_9BACT</name>
<evidence type="ECO:0000256" key="2">
    <source>
        <dbReference type="ARBA" id="ARBA00022980"/>
    </source>
</evidence>
<comment type="function">
    <text evidence="5">Binds as a heterodimer with protein bS6 to the central domain of the 16S rRNA, where it helps stabilize the platform of the 30S subunit.</text>
</comment>
<dbReference type="PRINTS" id="PR00974">
    <property type="entry name" value="RIBOSOMALS18"/>
</dbReference>
<dbReference type="HAMAP" id="MF_00270">
    <property type="entry name" value="Ribosomal_bS18"/>
    <property type="match status" value="1"/>
</dbReference>
<dbReference type="NCBIfam" id="TIGR00165">
    <property type="entry name" value="S18"/>
    <property type="match status" value="1"/>
</dbReference>
<gene>
    <name evidence="5 7" type="primary">rpsR</name>
    <name evidence="7" type="ORF">OSSY52_12770</name>
</gene>
<dbReference type="GO" id="GO:0070181">
    <property type="term" value="F:small ribosomal subunit rRNA binding"/>
    <property type="evidence" value="ECO:0007669"/>
    <property type="project" value="TreeGrafter"/>
</dbReference>
<protein>
    <recommendedName>
        <fullName evidence="4 5">Small ribosomal subunit protein bS18</fullName>
    </recommendedName>
</protein>
<keyword evidence="5" id="KW-0699">rRNA-binding</keyword>
<dbReference type="InterPro" id="IPR018275">
    <property type="entry name" value="Ribosomal_bS18_CS"/>
</dbReference>
<reference evidence="7 8" key="1">
    <citation type="submission" date="2018-06" db="EMBL/GenBank/DDBJ databases">
        <title>Genome sequencing of Oceanotoga sp. sy52.</title>
        <authorList>
            <person name="Mori K."/>
        </authorList>
    </citation>
    <scope>NUCLEOTIDE SEQUENCE [LARGE SCALE GENOMIC DNA]</scope>
    <source>
        <strain evidence="8">sy52</strain>
    </source>
</reference>
<dbReference type="KEGG" id="ocy:OSSY52_12770"/>